<dbReference type="EMBL" id="PDJK01000002">
    <property type="protein sequence ID" value="PFG47560.1"/>
    <property type="molecule type" value="Genomic_DNA"/>
</dbReference>
<accession>A0A2A9FAN4</accession>
<evidence type="ECO:0000256" key="1">
    <source>
        <dbReference type="SAM" id="MobiDB-lite"/>
    </source>
</evidence>
<evidence type="ECO:0000313" key="2">
    <source>
        <dbReference type="EMBL" id="PFG47560.1"/>
    </source>
</evidence>
<feature type="compositionally biased region" description="Low complexity" evidence="1">
    <location>
        <begin position="183"/>
        <end position="192"/>
    </location>
</feature>
<reference evidence="2 3" key="1">
    <citation type="submission" date="2017-10" db="EMBL/GenBank/DDBJ databases">
        <title>Sequencing the genomes of 1000 actinobacteria strains.</title>
        <authorList>
            <person name="Klenk H.-P."/>
        </authorList>
    </citation>
    <scope>NUCLEOTIDE SEQUENCE [LARGE SCALE GENOMIC DNA]</scope>
    <source>
        <strain evidence="2 3">DSM 46092</strain>
    </source>
</reference>
<name>A0A2A9FAN4_9PSEU</name>
<sequence length="397" mass="40686">MDEETLIALAFGDPPLIGGARLLSGDVPGTSPRRRLLTAIVLGARGRYAAATTILDRLRREPDPVVASLAGSTLASHRRQLGGHAAARKLDGAALLMVGARAVRPGQLDGGDVAPGRSATGQDRVEKRNDGAYGSRRDSGPEHPTGSVARDPNGAARHPADPDGAGLPTAVTGVAEAGRSDAADPASADPGGARTGAAPDDRSAAVAANHASSDPDVIDPDGLDVAGARADALLGLAADNLALGRSGAARRLAVRAAQADRRWRAAVRGGWVAAEIELAGGRPPDAVAPARRALEIARVRGARRHAVKSAIVLGVALTAAGEGGAIELLGAALEEAEKYELHSLTWVAAQVTADLDTGHAERYRFRSREVLHAVLQRADPCVMRIARESPWVPAGAG</sequence>
<proteinExistence type="predicted"/>
<protein>
    <submittedName>
        <fullName evidence="2">Uncharacterized protein</fullName>
    </submittedName>
</protein>
<evidence type="ECO:0000313" key="3">
    <source>
        <dbReference type="Proteomes" id="UP000243542"/>
    </source>
</evidence>
<dbReference type="Proteomes" id="UP000243542">
    <property type="component" value="Unassembled WGS sequence"/>
</dbReference>
<comment type="caution">
    <text evidence="2">The sequence shown here is derived from an EMBL/GenBank/DDBJ whole genome shotgun (WGS) entry which is preliminary data.</text>
</comment>
<feature type="region of interest" description="Disordered" evidence="1">
    <location>
        <begin position="105"/>
        <end position="220"/>
    </location>
</feature>
<gene>
    <name evidence="2" type="ORF">ATK36_2606</name>
</gene>
<feature type="compositionally biased region" description="Basic and acidic residues" evidence="1">
    <location>
        <begin position="123"/>
        <end position="141"/>
    </location>
</feature>
<keyword evidence="3" id="KW-1185">Reference proteome</keyword>
<organism evidence="2 3">
    <name type="scientific">Amycolatopsis sulphurea</name>
    <dbReference type="NCBI Taxonomy" id="76022"/>
    <lineage>
        <taxon>Bacteria</taxon>
        <taxon>Bacillati</taxon>
        <taxon>Actinomycetota</taxon>
        <taxon>Actinomycetes</taxon>
        <taxon>Pseudonocardiales</taxon>
        <taxon>Pseudonocardiaceae</taxon>
        <taxon>Amycolatopsis</taxon>
    </lineage>
</organism>
<dbReference type="AlphaFoldDB" id="A0A2A9FAN4"/>